<accession>A0A6A6WMT6</accession>
<sequence>MPTPATINVALRNTTSSNNVYAFVTGRALDNNNALFLLSSDGRTPYYPSSPSDTVQPLQRDIAIPLGAVNNTVTITVPHLAGARIYFSIDAKLQFYLNPGPALVEPSVTNPSDPNLTLNWGFCEFTYNDAQIFVNISYVDFVSIPIALALTSVNSPPQSVAGMPKSGLDSVCAQLRQQDATDSAGWSQLIVQSPSNNNKPLRALSPNTAIVRNPHLFEGYYDPYVASVYSRFTSTTLRVNTQAAFGTLAGRVSPDGSTLTIGSHAFARPSAADIFSCSTGPFVELGSVERGAIIARLAAAFNRSVLLNTDIIPDGSSSAAQYYADPRTNHYARVVHAVNDSGRGYAFPYDDVAPDGGVDQSGSVFSGDPSLLTVTVGGA</sequence>
<dbReference type="Gene3D" id="3.30.920.50">
    <property type="entry name" value="Beta-1,3-glucanase, C-terminal domain"/>
    <property type="match status" value="1"/>
</dbReference>
<evidence type="ECO:0000259" key="1">
    <source>
        <dbReference type="PROSITE" id="PS52006"/>
    </source>
</evidence>
<dbReference type="InterPro" id="IPR037398">
    <property type="entry name" value="Glyco_hydro_64_fam"/>
</dbReference>
<dbReference type="CDD" id="cd09220">
    <property type="entry name" value="GH64-GluB-like"/>
    <property type="match status" value="1"/>
</dbReference>
<dbReference type="RefSeq" id="XP_033605909.1">
    <property type="nucleotide sequence ID" value="XM_033741346.1"/>
</dbReference>
<keyword evidence="3" id="KW-1185">Reference proteome</keyword>
<proteinExistence type="predicted"/>
<dbReference type="InterPro" id="IPR042517">
    <property type="entry name" value="Glyco_hydro_64_N_2"/>
</dbReference>
<dbReference type="Gene3D" id="2.60.110.10">
    <property type="entry name" value="Thaumatin"/>
    <property type="match status" value="1"/>
</dbReference>
<gene>
    <name evidence="2" type="ORF">EJ05DRAFT_39353</name>
</gene>
<dbReference type="AlphaFoldDB" id="A0A6A6WMT6"/>
<dbReference type="Proteomes" id="UP000799437">
    <property type="component" value="Unassembled WGS sequence"/>
</dbReference>
<dbReference type="OrthoDB" id="10058186at2759"/>
<name>A0A6A6WMT6_9PEZI</name>
<dbReference type="Pfam" id="PF16483">
    <property type="entry name" value="Glyco_hydro_64"/>
    <property type="match status" value="1"/>
</dbReference>
<dbReference type="InterPro" id="IPR037176">
    <property type="entry name" value="Osmotin/thaumatin-like_sf"/>
</dbReference>
<dbReference type="PANTHER" id="PTHR38165">
    <property type="match status" value="1"/>
</dbReference>
<evidence type="ECO:0000313" key="2">
    <source>
        <dbReference type="EMBL" id="KAF2763458.1"/>
    </source>
</evidence>
<dbReference type="PROSITE" id="PS52006">
    <property type="entry name" value="GH64"/>
    <property type="match status" value="1"/>
</dbReference>
<dbReference type="EMBL" id="ML996565">
    <property type="protein sequence ID" value="KAF2763458.1"/>
    <property type="molecule type" value="Genomic_DNA"/>
</dbReference>
<dbReference type="GeneID" id="54482400"/>
<organism evidence="2 3">
    <name type="scientific">Pseudovirgaria hyperparasitica</name>
    <dbReference type="NCBI Taxonomy" id="470096"/>
    <lineage>
        <taxon>Eukaryota</taxon>
        <taxon>Fungi</taxon>
        <taxon>Dikarya</taxon>
        <taxon>Ascomycota</taxon>
        <taxon>Pezizomycotina</taxon>
        <taxon>Dothideomycetes</taxon>
        <taxon>Dothideomycetes incertae sedis</taxon>
        <taxon>Acrospermales</taxon>
        <taxon>Acrospermaceae</taxon>
        <taxon>Pseudovirgaria</taxon>
    </lineage>
</organism>
<dbReference type="InterPro" id="IPR032477">
    <property type="entry name" value="Glyco_hydro_64"/>
</dbReference>
<evidence type="ECO:0000313" key="3">
    <source>
        <dbReference type="Proteomes" id="UP000799437"/>
    </source>
</evidence>
<dbReference type="PANTHER" id="PTHR38165:SF1">
    <property type="entry name" value="GLUCANASE B"/>
    <property type="match status" value="1"/>
</dbReference>
<reference evidence="2" key="1">
    <citation type="journal article" date="2020" name="Stud. Mycol.">
        <title>101 Dothideomycetes genomes: a test case for predicting lifestyles and emergence of pathogens.</title>
        <authorList>
            <person name="Haridas S."/>
            <person name="Albert R."/>
            <person name="Binder M."/>
            <person name="Bloem J."/>
            <person name="Labutti K."/>
            <person name="Salamov A."/>
            <person name="Andreopoulos B."/>
            <person name="Baker S."/>
            <person name="Barry K."/>
            <person name="Bills G."/>
            <person name="Bluhm B."/>
            <person name="Cannon C."/>
            <person name="Castanera R."/>
            <person name="Culley D."/>
            <person name="Daum C."/>
            <person name="Ezra D."/>
            <person name="Gonzalez J."/>
            <person name="Henrissat B."/>
            <person name="Kuo A."/>
            <person name="Liang C."/>
            <person name="Lipzen A."/>
            <person name="Lutzoni F."/>
            <person name="Magnuson J."/>
            <person name="Mondo S."/>
            <person name="Nolan M."/>
            <person name="Ohm R."/>
            <person name="Pangilinan J."/>
            <person name="Park H.-J."/>
            <person name="Ramirez L."/>
            <person name="Alfaro M."/>
            <person name="Sun H."/>
            <person name="Tritt A."/>
            <person name="Yoshinaga Y."/>
            <person name="Zwiers L.-H."/>
            <person name="Turgeon B."/>
            <person name="Goodwin S."/>
            <person name="Spatafora J."/>
            <person name="Crous P."/>
            <person name="Grigoriev I."/>
        </authorList>
    </citation>
    <scope>NUCLEOTIDE SEQUENCE</scope>
    <source>
        <strain evidence="2">CBS 121739</strain>
    </source>
</reference>
<feature type="domain" description="GH64" evidence="1">
    <location>
        <begin position="1"/>
        <end position="378"/>
    </location>
</feature>
<protein>
    <submittedName>
        <fullName evidence="2">Putative glucan endo-1,3-beta-glucosidase</fullName>
    </submittedName>
</protein>